<keyword evidence="11 14" id="KW-0694">RNA-binding</keyword>
<feature type="binding site" evidence="14">
    <location>
        <begin position="10"/>
        <end position="17"/>
    </location>
    <ligand>
        <name>ATP</name>
        <dbReference type="ChEBI" id="CHEBI:30616"/>
    </ligand>
</feature>
<dbReference type="GO" id="GO:0103016">
    <property type="term" value="F:tRNA-uridine 2-sulfurtransferase activity"/>
    <property type="evidence" value="ECO:0007669"/>
    <property type="project" value="UniProtKB-EC"/>
</dbReference>
<evidence type="ECO:0000256" key="4">
    <source>
        <dbReference type="ARBA" id="ARBA00013805"/>
    </source>
</evidence>
<dbReference type="EC" id="2.8.1.13" evidence="3 14"/>
<gene>
    <name evidence="14" type="primary">mnmA</name>
    <name evidence="17" type="ORF">DBW97_02335</name>
</gene>
<feature type="binding site" evidence="14">
    <location>
        <position position="36"/>
    </location>
    <ligand>
        <name>ATP</name>
        <dbReference type="ChEBI" id="CHEBI:30616"/>
    </ligand>
</feature>
<evidence type="ECO:0000256" key="5">
    <source>
        <dbReference type="ARBA" id="ARBA00022490"/>
    </source>
</evidence>
<comment type="function">
    <text evidence="14">Catalyzes the 2-thiolation of uridine at the wobble position (U34) of tRNA, leading to the formation of s(2)U34.</text>
</comment>
<dbReference type="Proteomes" id="UP000252147">
    <property type="component" value="Unassembled WGS sequence"/>
</dbReference>
<name>A0A368BPP6_9GAMM</name>
<dbReference type="Pfam" id="PF03054">
    <property type="entry name" value="tRNA_Me_trans"/>
    <property type="match status" value="1"/>
</dbReference>
<dbReference type="InterPro" id="IPR046885">
    <property type="entry name" value="MnmA-like_C"/>
</dbReference>
<protein>
    <recommendedName>
        <fullName evidence="4 14">tRNA-specific 2-thiouridylase MnmA</fullName>
        <ecNumber evidence="3 14">2.8.1.13</ecNumber>
    </recommendedName>
</protein>
<dbReference type="GO" id="GO:0000049">
    <property type="term" value="F:tRNA binding"/>
    <property type="evidence" value="ECO:0007669"/>
    <property type="project" value="UniProtKB-KW"/>
</dbReference>
<sequence>MQNNKKVIVGISGGVDSSVCALMLKSAGFDVQGVFMKNWTNSAPNIECTTEKDFADAEAVCDQIGIPLHQANFSGDYWDRVFKKFLSDHNEGLTPNPDILCNKEIKFRAFLDYCLEIGADYIATGHYVRVDNSGSSARLLRGIDPTKDQSYFLHQVTGKDLAKSLFPLGELTKEQVRQIAKDNKLITAGKKDSVGICFIGKNKYNDFIANFLGKDPGAILDEEGNELGVHDGLMYFTLGQRQGIGLGGIKGKEQDSWYVAHKDTQSKALTVVQGRDHPLLFSDGCYVEDVQWVNENNQEELNCEVQIRYQSQPVKAQLKKLTNGYKIIFASPQLAVTPGQSAVIYQGDDCLGGSVIKDRISSDFYSWADNRGYNYQVYG</sequence>
<keyword evidence="5 14" id="KW-0963">Cytoplasm</keyword>
<evidence type="ECO:0000256" key="13">
    <source>
        <dbReference type="ARBA" id="ARBA00051542"/>
    </source>
</evidence>
<dbReference type="PANTHER" id="PTHR11933:SF5">
    <property type="entry name" value="MITOCHONDRIAL TRNA-SPECIFIC 2-THIOURIDYLASE 1"/>
    <property type="match status" value="1"/>
</dbReference>
<evidence type="ECO:0000256" key="2">
    <source>
        <dbReference type="ARBA" id="ARBA00006191"/>
    </source>
</evidence>
<dbReference type="InterPro" id="IPR046884">
    <property type="entry name" value="MnmA-like_central"/>
</dbReference>
<accession>A0A368BPP6</accession>
<dbReference type="FunFam" id="3.40.50.620:FF:000004">
    <property type="entry name" value="tRNA-specific 2-thiouridylase MnmA"/>
    <property type="match status" value="1"/>
</dbReference>
<comment type="similarity">
    <text evidence="2 14">Belongs to the MnmA/TRMU family.</text>
</comment>
<dbReference type="NCBIfam" id="TIGR00420">
    <property type="entry name" value="trmU"/>
    <property type="match status" value="1"/>
</dbReference>
<comment type="caution">
    <text evidence="17">The sequence shown here is derived from an EMBL/GenBank/DDBJ whole genome shotgun (WGS) entry which is preliminary data.</text>
</comment>
<evidence type="ECO:0000256" key="10">
    <source>
        <dbReference type="ARBA" id="ARBA00022840"/>
    </source>
</evidence>
<evidence type="ECO:0000313" key="18">
    <source>
        <dbReference type="Proteomes" id="UP000252147"/>
    </source>
</evidence>
<dbReference type="CDD" id="cd01998">
    <property type="entry name" value="MnmA_TRMU-like"/>
    <property type="match status" value="1"/>
</dbReference>
<dbReference type="InterPro" id="IPR004506">
    <property type="entry name" value="MnmA-like"/>
</dbReference>
<dbReference type="PANTHER" id="PTHR11933">
    <property type="entry name" value="TRNA 5-METHYLAMINOMETHYL-2-THIOURIDYLATE -METHYLTRANSFERASE"/>
    <property type="match status" value="1"/>
</dbReference>
<feature type="binding site" evidence="14">
    <location>
        <position position="125"/>
    </location>
    <ligand>
        <name>ATP</name>
        <dbReference type="ChEBI" id="CHEBI:30616"/>
    </ligand>
</feature>
<dbReference type="GO" id="GO:0005737">
    <property type="term" value="C:cytoplasm"/>
    <property type="evidence" value="ECO:0007669"/>
    <property type="project" value="UniProtKB-SubCell"/>
</dbReference>
<feature type="region of interest" description="Interaction with target base in tRNA" evidence="14">
    <location>
        <begin position="96"/>
        <end position="98"/>
    </location>
</feature>
<feature type="domain" description="tRNA-specific 2-thiouridylase MnmA-like C-terminal" evidence="15">
    <location>
        <begin position="282"/>
        <end position="356"/>
    </location>
</feature>
<keyword evidence="9 14" id="KW-0547">Nucleotide-binding</keyword>
<evidence type="ECO:0000256" key="12">
    <source>
        <dbReference type="ARBA" id="ARBA00023157"/>
    </source>
</evidence>
<dbReference type="AlphaFoldDB" id="A0A368BPP6"/>
<feature type="site" description="Interaction with tRNA" evidence="14">
    <location>
        <position position="340"/>
    </location>
</feature>
<dbReference type="InterPro" id="IPR014729">
    <property type="entry name" value="Rossmann-like_a/b/a_fold"/>
</dbReference>
<dbReference type="Pfam" id="PF20258">
    <property type="entry name" value="tRNA_Me_trans_C"/>
    <property type="match status" value="1"/>
</dbReference>
<reference evidence="17 18" key="1">
    <citation type="journal article" date="2018" name="Microbiome">
        <title>Fine metagenomic profile of the Mediterranean stratified and mixed water columns revealed by assembly and recruitment.</title>
        <authorList>
            <person name="Haro-Moreno J.M."/>
            <person name="Lopez-Perez M."/>
            <person name="De La Torre J.R."/>
            <person name="Picazo A."/>
            <person name="Camacho A."/>
            <person name="Rodriguez-Valera F."/>
        </authorList>
    </citation>
    <scope>NUCLEOTIDE SEQUENCE [LARGE SCALE GENOMIC DNA]</scope>
    <source>
        <strain evidence="17">MED-G83</strain>
    </source>
</reference>
<feature type="domain" description="tRNA-specific 2-thiouridylase MnmA-like central" evidence="16">
    <location>
        <begin position="205"/>
        <end position="273"/>
    </location>
</feature>
<keyword evidence="7 14" id="KW-0808">Transferase</keyword>
<dbReference type="SUPFAM" id="SSF52402">
    <property type="entry name" value="Adenine nucleotide alpha hydrolases-like"/>
    <property type="match status" value="1"/>
</dbReference>
<dbReference type="Gene3D" id="3.40.50.620">
    <property type="entry name" value="HUPs"/>
    <property type="match status" value="1"/>
</dbReference>
<dbReference type="Pfam" id="PF20259">
    <property type="entry name" value="tRNA_Me_trans_M"/>
    <property type="match status" value="1"/>
</dbReference>
<evidence type="ECO:0000256" key="7">
    <source>
        <dbReference type="ARBA" id="ARBA00022679"/>
    </source>
</evidence>
<evidence type="ECO:0000256" key="14">
    <source>
        <dbReference type="HAMAP-Rule" id="MF_00144"/>
    </source>
</evidence>
<dbReference type="EMBL" id="QOPD01000002">
    <property type="protein sequence ID" value="RCL38874.1"/>
    <property type="molecule type" value="Genomic_DNA"/>
</dbReference>
<dbReference type="Gene3D" id="2.40.30.10">
    <property type="entry name" value="Translation factors"/>
    <property type="match status" value="1"/>
</dbReference>
<evidence type="ECO:0000256" key="1">
    <source>
        <dbReference type="ARBA" id="ARBA00004496"/>
    </source>
</evidence>
<dbReference type="GO" id="GO:0005524">
    <property type="term" value="F:ATP binding"/>
    <property type="evidence" value="ECO:0007669"/>
    <property type="project" value="UniProtKB-KW"/>
</dbReference>
<keyword evidence="6 14" id="KW-0820">tRNA-binding</keyword>
<feature type="active site" description="Nucleophile" evidence="14">
    <location>
        <position position="101"/>
    </location>
</feature>
<comment type="subcellular location">
    <subcellularLocation>
        <location evidence="1 14">Cytoplasm</location>
    </subcellularLocation>
</comment>
<dbReference type="Gene3D" id="2.30.30.280">
    <property type="entry name" value="Adenine nucleotide alpha hydrolases-like domains"/>
    <property type="match status" value="1"/>
</dbReference>
<evidence type="ECO:0000256" key="11">
    <source>
        <dbReference type="ARBA" id="ARBA00022884"/>
    </source>
</evidence>
<evidence type="ECO:0000313" key="17">
    <source>
        <dbReference type="EMBL" id="RCL38874.1"/>
    </source>
</evidence>
<dbReference type="InterPro" id="IPR023382">
    <property type="entry name" value="MnmA-like_central_sf"/>
</dbReference>
<organism evidence="17 18">
    <name type="scientific">SAR86 cluster bacterium</name>
    <dbReference type="NCBI Taxonomy" id="2030880"/>
    <lineage>
        <taxon>Bacteria</taxon>
        <taxon>Pseudomonadati</taxon>
        <taxon>Pseudomonadota</taxon>
        <taxon>Gammaproteobacteria</taxon>
        <taxon>SAR86 cluster</taxon>
    </lineage>
</organism>
<keyword evidence="8 14" id="KW-0819">tRNA processing</keyword>
<feature type="region of interest" description="Interaction with tRNA" evidence="14">
    <location>
        <begin position="308"/>
        <end position="309"/>
    </location>
</feature>
<feature type="active site" description="Cysteine persulfide intermediate" evidence="14">
    <location>
        <position position="197"/>
    </location>
</feature>
<dbReference type="GO" id="GO:0002143">
    <property type="term" value="P:tRNA wobble position uridine thiolation"/>
    <property type="evidence" value="ECO:0007669"/>
    <property type="project" value="TreeGrafter"/>
</dbReference>
<dbReference type="NCBIfam" id="NF001138">
    <property type="entry name" value="PRK00143.1"/>
    <property type="match status" value="1"/>
</dbReference>
<evidence type="ECO:0000256" key="3">
    <source>
        <dbReference type="ARBA" id="ARBA00011949"/>
    </source>
</evidence>
<evidence type="ECO:0000256" key="8">
    <source>
        <dbReference type="ARBA" id="ARBA00022694"/>
    </source>
</evidence>
<evidence type="ECO:0000256" key="6">
    <source>
        <dbReference type="ARBA" id="ARBA00022555"/>
    </source>
</evidence>
<evidence type="ECO:0000256" key="9">
    <source>
        <dbReference type="ARBA" id="ARBA00022741"/>
    </source>
</evidence>
<comment type="catalytic activity">
    <reaction evidence="13 14">
        <text>S-sulfanyl-L-cysteinyl-[protein] + uridine(34) in tRNA + AH2 + ATP = 2-thiouridine(34) in tRNA + L-cysteinyl-[protein] + A + AMP + diphosphate + H(+)</text>
        <dbReference type="Rhea" id="RHEA:47032"/>
        <dbReference type="Rhea" id="RHEA-COMP:10131"/>
        <dbReference type="Rhea" id="RHEA-COMP:11726"/>
        <dbReference type="Rhea" id="RHEA-COMP:11727"/>
        <dbReference type="Rhea" id="RHEA-COMP:11728"/>
        <dbReference type="ChEBI" id="CHEBI:13193"/>
        <dbReference type="ChEBI" id="CHEBI:15378"/>
        <dbReference type="ChEBI" id="CHEBI:17499"/>
        <dbReference type="ChEBI" id="CHEBI:29950"/>
        <dbReference type="ChEBI" id="CHEBI:30616"/>
        <dbReference type="ChEBI" id="CHEBI:33019"/>
        <dbReference type="ChEBI" id="CHEBI:61963"/>
        <dbReference type="ChEBI" id="CHEBI:65315"/>
        <dbReference type="ChEBI" id="CHEBI:87170"/>
        <dbReference type="ChEBI" id="CHEBI:456215"/>
        <dbReference type="EC" id="2.8.1.13"/>
    </reaction>
</comment>
<feature type="region of interest" description="Interaction with tRNA" evidence="14">
    <location>
        <begin position="147"/>
        <end position="149"/>
    </location>
</feature>
<keyword evidence="10 14" id="KW-0067">ATP-binding</keyword>
<evidence type="ECO:0000259" key="16">
    <source>
        <dbReference type="Pfam" id="PF20259"/>
    </source>
</evidence>
<dbReference type="HAMAP" id="MF_00144">
    <property type="entry name" value="tRNA_thiouridyl_MnmA"/>
    <property type="match status" value="1"/>
</dbReference>
<proteinExistence type="inferred from homology"/>
<dbReference type="FunFam" id="2.40.30.10:FF:000023">
    <property type="entry name" value="tRNA-specific 2-thiouridylase MnmA"/>
    <property type="match status" value="1"/>
</dbReference>
<feature type="site" description="Interaction with tRNA" evidence="14">
    <location>
        <position position="126"/>
    </location>
</feature>
<evidence type="ECO:0000259" key="15">
    <source>
        <dbReference type="Pfam" id="PF20258"/>
    </source>
</evidence>
<keyword evidence="12" id="KW-1015">Disulfide bond</keyword>
<comment type="caution">
    <text evidence="14">Lacks conserved residue(s) required for the propagation of feature annotation.</text>
</comment>
<dbReference type="FunFam" id="2.30.30.280:FF:000001">
    <property type="entry name" value="tRNA-specific 2-thiouridylase MnmA"/>
    <property type="match status" value="1"/>
</dbReference>